<feature type="domain" description="PWI" evidence="7">
    <location>
        <begin position="11"/>
        <end position="110"/>
    </location>
</feature>
<evidence type="ECO:0000256" key="1">
    <source>
        <dbReference type="ARBA" id="ARBA00005544"/>
    </source>
</evidence>
<dbReference type="OrthoDB" id="163257at2759"/>
<evidence type="ECO:0000256" key="5">
    <source>
        <dbReference type="ARBA" id="ARBA00025004"/>
    </source>
</evidence>
<dbReference type="PROSITE" id="PS51025">
    <property type="entry name" value="PWI"/>
    <property type="match status" value="1"/>
</dbReference>
<evidence type="ECO:0000256" key="3">
    <source>
        <dbReference type="ARBA" id="ARBA00022664"/>
    </source>
</evidence>
<dbReference type="InterPro" id="IPR036483">
    <property type="entry name" value="PWI_dom_sf"/>
</dbReference>
<dbReference type="Pfam" id="PF01480">
    <property type="entry name" value="PWI"/>
    <property type="match status" value="1"/>
</dbReference>
<gene>
    <name evidence="8" type="ORF">CXQ85_002555</name>
</gene>
<feature type="region of interest" description="Disordered" evidence="6">
    <location>
        <begin position="117"/>
        <end position="212"/>
    </location>
</feature>
<dbReference type="Proteomes" id="UP000244309">
    <property type="component" value="Unassembled WGS sequence"/>
</dbReference>
<dbReference type="RefSeq" id="XP_025343771.1">
    <property type="nucleotide sequence ID" value="XM_025486221.1"/>
</dbReference>
<dbReference type="AlphaFoldDB" id="A0A2V1B0Z7"/>
<comment type="function">
    <text evidence="5">Component of the U1 snRNP particle, which recognizes and binds the 5'-splice site of pre-mRNA. Together with other non-snRNP factors, U1 snRNP forms the spliceosomal commitment complex, that targets pre-mRNA to the splicing pathway.</text>
</comment>
<reference evidence="8 9" key="1">
    <citation type="submission" date="2017-12" db="EMBL/GenBank/DDBJ databases">
        <title>Genome Sequence of a Multidrug-Resistant Candida haemulonii Isolate from a Patient with Chronic Leg Ulcers in Israel.</title>
        <authorList>
            <person name="Chow N.A."/>
            <person name="Gade L."/>
            <person name="Batra D."/>
            <person name="Rowe L.A."/>
            <person name="Ben-Ami R."/>
            <person name="Loparev V.N."/>
            <person name="Litvintseva A.P."/>
        </authorList>
    </citation>
    <scope>NUCLEOTIDE SEQUENCE [LARGE SCALE GENOMIC DNA]</scope>
    <source>
        <strain evidence="8 9">B11899</strain>
    </source>
</reference>
<keyword evidence="4" id="KW-0747">Spliceosome</keyword>
<dbReference type="PANTHER" id="PTHR23148">
    <property type="entry name" value="SERINE/ARGININE REGULATED NUCLEAR MATRIX PROTEIN"/>
    <property type="match status" value="1"/>
</dbReference>
<sequence>MGEEGRSSKRESKASQLYSKKVDTTKVNLPIIKQWIDDQINEQLPDDDIAAGFIYELVAGEENPDIHAIETQTNEFLGEKESRAFCKQLWKHLLSAQEDKEGIPEQLLEERKKMLEEQKKAVKESRQEYRSEERNRGWYQRDRRDDRRGGYRGGDRDRYGSYRQQRSRDTSNDDRKKTNYNRSTDGESQKTDKYEEDHHDARERGPRDRTLL</sequence>
<name>A0A2V1B0Z7_9ASCO</name>
<keyword evidence="4" id="KW-0508">mRNA splicing</keyword>
<dbReference type="GO" id="GO:0005681">
    <property type="term" value="C:spliceosomal complex"/>
    <property type="evidence" value="ECO:0007669"/>
    <property type="project" value="UniProtKB-KW"/>
</dbReference>
<keyword evidence="3" id="KW-0507">mRNA processing</keyword>
<proteinExistence type="inferred from homology"/>
<keyword evidence="9" id="KW-1185">Reference proteome</keyword>
<dbReference type="EMBL" id="PKFO01000010">
    <property type="protein sequence ID" value="PVH22831.1"/>
    <property type="molecule type" value="Genomic_DNA"/>
</dbReference>
<dbReference type="GO" id="GO:0006397">
    <property type="term" value="P:mRNA processing"/>
    <property type="evidence" value="ECO:0007669"/>
    <property type="project" value="UniProtKB-KW"/>
</dbReference>
<dbReference type="PANTHER" id="PTHR23148:SF0">
    <property type="entry name" value="SERINE_ARGININE REPETITIVE MATRIX PROTEIN 1"/>
    <property type="match status" value="1"/>
</dbReference>
<protein>
    <recommendedName>
        <fullName evidence="2">U1 small nuclear ribonucleoprotein component SNU71</fullName>
    </recommendedName>
</protein>
<evidence type="ECO:0000256" key="2">
    <source>
        <dbReference type="ARBA" id="ARBA00014280"/>
    </source>
</evidence>
<comment type="similarity">
    <text evidence="1">Belongs to the SNU71 family.</text>
</comment>
<dbReference type="GO" id="GO:0003723">
    <property type="term" value="F:RNA binding"/>
    <property type="evidence" value="ECO:0007669"/>
    <property type="project" value="TreeGrafter"/>
</dbReference>
<organism evidence="8 9">
    <name type="scientific">Candidozyma haemuli</name>
    <dbReference type="NCBI Taxonomy" id="45357"/>
    <lineage>
        <taxon>Eukaryota</taxon>
        <taxon>Fungi</taxon>
        <taxon>Dikarya</taxon>
        <taxon>Ascomycota</taxon>
        <taxon>Saccharomycotina</taxon>
        <taxon>Pichiomycetes</taxon>
        <taxon>Metschnikowiaceae</taxon>
        <taxon>Candidozyma</taxon>
    </lineage>
</organism>
<dbReference type="GeneID" id="37007886"/>
<evidence type="ECO:0000259" key="7">
    <source>
        <dbReference type="PROSITE" id="PS51025"/>
    </source>
</evidence>
<evidence type="ECO:0000256" key="4">
    <source>
        <dbReference type="ARBA" id="ARBA00022728"/>
    </source>
</evidence>
<accession>A0A2V1B0Z7</accession>
<dbReference type="GO" id="GO:0048024">
    <property type="term" value="P:regulation of mRNA splicing, via spliceosome"/>
    <property type="evidence" value="ECO:0007669"/>
    <property type="project" value="TreeGrafter"/>
</dbReference>
<dbReference type="VEuPathDB" id="FungiDB:CXQ85_002555"/>
<dbReference type="InterPro" id="IPR052225">
    <property type="entry name" value="Ser/Arg_repetitive_matrix"/>
</dbReference>
<dbReference type="Gene3D" id="1.20.1390.10">
    <property type="entry name" value="PWI domain"/>
    <property type="match status" value="1"/>
</dbReference>
<evidence type="ECO:0000313" key="8">
    <source>
        <dbReference type="EMBL" id="PVH22831.1"/>
    </source>
</evidence>
<evidence type="ECO:0000313" key="9">
    <source>
        <dbReference type="Proteomes" id="UP000244309"/>
    </source>
</evidence>
<dbReference type="SUPFAM" id="SSF101233">
    <property type="entry name" value="PWI domain"/>
    <property type="match status" value="1"/>
</dbReference>
<evidence type="ECO:0000256" key="6">
    <source>
        <dbReference type="SAM" id="MobiDB-lite"/>
    </source>
</evidence>
<feature type="compositionally biased region" description="Basic and acidic residues" evidence="6">
    <location>
        <begin position="184"/>
        <end position="212"/>
    </location>
</feature>
<comment type="caution">
    <text evidence="8">The sequence shown here is derived from an EMBL/GenBank/DDBJ whole genome shotgun (WGS) entry which is preliminary data.</text>
</comment>
<dbReference type="InterPro" id="IPR002483">
    <property type="entry name" value="PWI_dom"/>
</dbReference>
<feature type="compositionally biased region" description="Basic and acidic residues" evidence="6">
    <location>
        <begin position="117"/>
        <end position="177"/>
    </location>
</feature>
<dbReference type="STRING" id="45357.A0A2V1B0Z7"/>